<sequence length="315" mass="33357">MLTGAMHVLSFIGSAAFYLPLLVIVYWCVDPRLGARAAVVLSFGSVVNTWLKLVFHAPRPFWTDTSVTGHEPRESFGMPSGHAQNAVALWGYLAAQTRRRVLWAAALALIAGIGVSRVVLGVHSVGQVLAGWAVGAAVLAAALWLEPRVVPWWTARSLPEQFGFSLAVALAALGGMWAAVEALEGWRWPTAWARAIAQAGGSVEPITLSEGAAAAGGLFGLLAGLSYAASRIGYDAGGEPWRRLARIPVGAAGAMAIYTLGLFLGTQPFQAFVVQALLALWATAGAPEVFVRLRLARGTPRALTRAGEERARIRQ</sequence>
<protein>
    <submittedName>
        <fullName evidence="3">Phosphatase PAP2 family protein</fullName>
    </submittedName>
</protein>
<dbReference type="EMBL" id="JBHSON010000088">
    <property type="protein sequence ID" value="MFC5752467.1"/>
    <property type="molecule type" value="Genomic_DNA"/>
</dbReference>
<dbReference type="PANTHER" id="PTHR14969">
    <property type="entry name" value="SPHINGOSINE-1-PHOSPHATE PHOSPHOHYDROLASE"/>
    <property type="match status" value="1"/>
</dbReference>
<feature type="transmembrane region" description="Helical" evidence="1">
    <location>
        <begin position="162"/>
        <end position="180"/>
    </location>
</feature>
<dbReference type="Gene3D" id="1.20.144.10">
    <property type="entry name" value="Phosphatidic acid phosphatase type 2/haloperoxidase"/>
    <property type="match status" value="1"/>
</dbReference>
<dbReference type="Proteomes" id="UP001596074">
    <property type="component" value="Unassembled WGS sequence"/>
</dbReference>
<feature type="transmembrane region" description="Helical" evidence="1">
    <location>
        <begin position="244"/>
        <end position="265"/>
    </location>
</feature>
<keyword evidence="1" id="KW-0812">Transmembrane</keyword>
<evidence type="ECO:0000313" key="4">
    <source>
        <dbReference type="Proteomes" id="UP001596074"/>
    </source>
</evidence>
<organism evidence="3 4">
    <name type="scientific">Actinomadura rugatobispora</name>
    <dbReference type="NCBI Taxonomy" id="1994"/>
    <lineage>
        <taxon>Bacteria</taxon>
        <taxon>Bacillati</taxon>
        <taxon>Actinomycetota</taxon>
        <taxon>Actinomycetes</taxon>
        <taxon>Streptosporangiales</taxon>
        <taxon>Thermomonosporaceae</taxon>
        <taxon>Actinomadura</taxon>
    </lineage>
</organism>
<feature type="transmembrane region" description="Helical" evidence="1">
    <location>
        <begin position="271"/>
        <end position="291"/>
    </location>
</feature>
<feature type="domain" description="Phosphatidic acid phosphatase type 2/haloperoxidase" evidence="2">
    <location>
        <begin position="33"/>
        <end position="143"/>
    </location>
</feature>
<proteinExistence type="predicted"/>
<comment type="caution">
    <text evidence="3">The sequence shown here is derived from an EMBL/GenBank/DDBJ whole genome shotgun (WGS) entry which is preliminary data.</text>
</comment>
<feature type="transmembrane region" description="Helical" evidence="1">
    <location>
        <begin position="129"/>
        <end position="150"/>
    </location>
</feature>
<name>A0ABW1ABK5_9ACTN</name>
<feature type="transmembrane region" description="Helical" evidence="1">
    <location>
        <begin position="212"/>
        <end position="232"/>
    </location>
</feature>
<keyword evidence="4" id="KW-1185">Reference proteome</keyword>
<evidence type="ECO:0000313" key="3">
    <source>
        <dbReference type="EMBL" id="MFC5752467.1"/>
    </source>
</evidence>
<dbReference type="PANTHER" id="PTHR14969:SF13">
    <property type="entry name" value="AT30094P"/>
    <property type="match status" value="1"/>
</dbReference>
<dbReference type="InterPro" id="IPR000326">
    <property type="entry name" value="PAP2/HPO"/>
</dbReference>
<keyword evidence="1" id="KW-1133">Transmembrane helix</keyword>
<feature type="transmembrane region" description="Helical" evidence="1">
    <location>
        <begin position="7"/>
        <end position="27"/>
    </location>
</feature>
<dbReference type="InterPro" id="IPR036938">
    <property type="entry name" value="PAP2/HPO_sf"/>
</dbReference>
<dbReference type="SUPFAM" id="SSF48317">
    <property type="entry name" value="Acid phosphatase/Vanadium-dependent haloperoxidase"/>
    <property type="match status" value="1"/>
</dbReference>
<evidence type="ECO:0000256" key="1">
    <source>
        <dbReference type="SAM" id="Phobius"/>
    </source>
</evidence>
<reference evidence="4" key="1">
    <citation type="journal article" date="2019" name="Int. J. Syst. Evol. Microbiol.">
        <title>The Global Catalogue of Microorganisms (GCM) 10K type strain sequencing project: providing services to taxonomists for standard genome sequencing and annotation.</title>
        <authorList>
            <consortium name="The Broad Institute Genomics Platform"/>
            <consortium name="The Broad Institute Genome Sequencing Center for Infectious Disease"/>
            <person name="Wu L."/>
            <person name="Ma J."/>
        </authorList>
    </citation>
    <scope>NUCLEOTIDE SEQUENCE [LARGE SCALE GENOMIC DNA]</scope>
    <source>
        <strain evidence="4">KCTC 42087</strain>
    </source>
</reference>
<evidence type="ECO:0000259" key="2">
    <source>
        <dbReference type="SMART" id="SM00014"/>
    </source>
</evidence>
<gene>
    <name evidence="3" type="ORF">ACFPZN_43215</name>
</gene>
<accession>A0ABW1ABK5</accession>
<dbReference type="RefSeq" id="WP_378288477.1">
    <property type="nucleotide sequence ID" value="NZ_JBHSON010000088.1"/>
</dbReference>
<feature type="transmembrane region" description="Helical" evidence="1">
    <location>
        <begin position="101"/>
        <end position="123"/>
    </location>
</feature>
<feature type="transmembrane region" description="Helical" evidence="1">
    <location>
        <begin position="33"/>
        <end position="51"/>
    </location>
</feature>
<dbReference type="Pfam" id="PF01569">
    <property type="entry name" value="PAP2"/>
    <property type="match status" value="1"/>
</dbReference>
<dbReference type="SMART" id="SM00014">
    <property type="entry name" value="acidPPc"/>
    <property type="match status" value="1"/>
</dbReference>
<keyword evidence="1" id="KW-0472">Membrane</keyword>